<dbReference type="Gene3D" id="3.40.50.1000">
    <property type="entry name" value="HAD superfamily/HAD-like"/>
    <property type="match status" value="1"/>
</dbReference>
<dbReference type="CDD" id="cd01427">
    <property type="entry name" value="HAD_like"/>
    <property type="match status" value="1"/>
</dbReference>
<keyword evidence="1" id="KW-1133">Transmembrane helix</keyword>
<dbReference type="AlphaFoldDB" id="A0A6C0E8G2"/>
<proteinExistence type="predicted"/>
<keyword evidence="1" id="KW-0472">Membrane</keyword>
<keyword evidence="1" id="KW-0812">Transmembrane</keyword>
<dbReference type="InterPro" id="IPR036412">
    <property type="entry name" value="HAD-like_sf"/>
</dbReference>
<evidence type="ECO:0000313" key="2">
    <source>
        <dbReference type="EMBL" id="QHT24911.1"/>
    </source>
</evidence>
<dbReference type="SUPFAM" id="SSF56784">
    <property type="entry name" value="HAD-like"/>
    <property type="match status" value="1"/>
</dbReference>
<dbReference type="EMBL" id="MN739751">
    <property type="protein sequence ID" value="QHT24911.1"/>
    <property type="molecule type" value="Genomic_DNA"/>
</dbReference>
<name>A0A6C0E8G2_9ZZZZ</name>
<feature type="transmembrane region" description="Helical" evidence="1">
    <location>
        <begin position="251"/>
        <end position="270"/>
    </location>
</feature>
<dbReference type="InterPro" id="IPR023214">
    <property type="entry name" value="HAD_sf"/>
</dbReference>
<sequence>MDSSLIDFEKYNPILDKYKVFVWDFDYTLLKIHAYSEGITQSQVEGLSWNKLSKDHFSDPIFFRDFVSYLLKHKKTVAIISFGTYNVIKAYLDRLFGNPIFGLHNIYTPLDGNRRYDATLRPSSNKNQYLIDLVRSVSDVKYNEVIMFDDSKNILEAAEKDLGIKTVLVQPGVGFTRHVMDNLLSSYSSKVITQNKPENKPENIKEKQKKKILIEGFTTHEPANIKPDTSKSNYDIVEGFNNALKVSDQTMVYINILVILLLIGLSTNHIKY</sequence>
<accession>A0A6C0E8G2</accession>
<protein>
    <submittedName>
        <fullName evidence="2">Uncharacterized protein</fullName>
    </submittedName>
</protein>
<evidence type="ECO:0000256" key="1">
    <source>
        <dbReference type="SAM" id="Phobius"/>
    </source>
</evidence>
<reference evidence="2" key="1">
    <citation type="journal article" date="2020" name="Nature">
        <title>Giant virus diversity and host interactions through global metagenomics.</title>
        <authorList>
            <person name="Schulz F."/>
            <person name="Roux S."/>
            <person name="Paez-Espino D."/>
            <person name="Jungbluth S."/>
            <person name="Walsh D.A."/>
            <person name="Denef V.J."/>
            <person name="McMahon K.D."/>
            <person name="Konstantinidis K.T."/>
            <person name="Eloe-Fadrosh E.A."/>
            <person name="Kyrpides N.C."/>
            <person name="Woyke T."/>
        </authorList>
    </citation>
    <scope>NUCLEOTIDE SEQUENCE</scope>
    <source>
        <strain evidence="2">GVMAG-M-3300023179-150</strain>
    </source>
</reference>
<organism evidence="2">
    <name type="scientific">viral metagenome</name>
    <dbReference type="NCBI Taxonomy" id="1070528"/>
    <lineage>
        <taxon>unclassified sequences</taxon>
        <taxon>metagenomes</taxon>
        <taxon>organismal metagenomes</taxon>
    </lineage>
</organism>